<feature type="region of interest" description="Disordered" evidence="1">
    <location>
        <begin position="69"/>
        <end position="112"/>
    </location>
</feature>
<sequence length="195" mass="21402">MEATPPTVGHHPPADPANPWALIQPTGHWRDDRKWSRPTATRRPLHRILPPVALATSGERWVDPRLDPQRRAHLPGASAAAHHLRDDDGVREAEGRTDPVERRRRLSRSRQRPSCQICFHLIGGLHIRRRDVAYVMTHHGGRLRGRRPAGAGSGGGGAGGESPTSGVGRRRPRRSPTAGRSPATEKTLGGKDNVR</sequence>
<feature type="region of interest" description="Disordered" evidence="1">
    <location>
        <begin position="142"/>
        <end position="195"/>
    </location>
</feature>
<proteinExistence type="predicted"/>
<dbReference type="AlphaFoldDB" id="A0AA87ZWQ1"/>
<reference evidence="2" key="1">
    <citation type="submission" date="2023-07" db="EMBL/GenBank/DDBJ databases">
        <title>draft genome sequence of fig (Ficus carica).</title>
        <authorList>
            <person name="Takahashi T."/>
            <person name="Nishimura K."/>
        </authorList>
    </citation>
    <scope>NUCLEOTIDE SEQUENCE</scope>
</reference>
<gene>
    <name evidence="2" type="ORF">TIFTF001_009570</name>
</gene>
<dbReference type="EMBL" id="BTGU01000011">
    <property type="protein sequence ID" value="GMN40350.1"/>
    <property type="molecule type" value="Genomic_DNA"/>
</dbReference>
<evidence type="ECO:0000256" key="1">
    <source>
        <dbReference type="SAM" id="MobiDB-lite"/>
    </source>
</evidence>
<protein>
    <submittedName>
        <fullName evidence="2">Uncharacterized protein</fullName>
    </submittedName>
</protein>
<accession>A0AA87ZWQ1</accession>
<feature type="region of interest" description="Disordered" evidence="1">
    <location>
        <begin position="1"/>
        <end position="43"/>
    </location>
</feature>
<organism evidence="2 3">
    <name type="scientific">Ficus carica</name>
    <name type="common">Common fig</name>
    <dbReference type="NCBI Taxonomy" id="3494"/>
    <lineage>
        <taxon>Eukaryota</taxon>
        <taxon>Viridiplantae</taxon>
        <taxon>Streptophyta</taxon>
        <taxon>Embryophyta</taxon>
        <taxon>Tracheophyta</taxon>
        <taxon>Spermatophyta</taxon>
        <taxon>Magnoliopsida</taxon>
        <taxon>eudicotyledons</taxon>
        <taxon>Gunneridae</taxon>
        <taxon>Pentapetalae</taxon>
        <taxon>rosids</taxon>
        <taxon>fabids</taxon>
        <taxon>Rosales</taxon>
        <taxon>Moraceae</taxon>
        <taxon>Ficeae</taxon>
        <taxon>Ficus</taxon>
    </lineage>
</organism>
<feature type="compositionally biased region" description="Basic and acidic residues" evidence="1">
    <location>
        <begin position="83"/>
        <end position="101"/>
    </location>
</feature>
<evidence type="ECO:0000313" key="2">
    <source>
        <dbReference type="EMBL" id="GMN40350.1"/>
    </source>
</evidence>
<dbReference type="Proteomes" id="UP001187192">
    <property type="component" value="Unassembled WGS sequence"/>
</dbReference>
<name>A0AA87ZWQ1_FICCA</name>
<comment type="caution">
    <text evidence="2">The sequence shown here is derived from an EMBL/GenBank/DDBJ whole genome shotgun (WGS) entry which is preliminary data.</text>
</comment>
<keyword evidence="3" id="KW-1185">Reference proteome</keyword>
<evidence type="ECO:0000313" key="3">
    <source>
        <dbReference type="Proteomes" id="UP001187192"/>
    </source>
</evidence>
<feature type="compositionally biased region" description="Gly residues" evidence="1">
    <location>
        <begin position="151"/>
        <end position="160"/>
    </location>
</feature>
<feature type="compositionally biased region" description="Basic residues" evidence="1">
    <location>
        <begin position="102"/>
        <end position="111"/>
    </location>
</feature>